<dbReference type="FunFam" id="3.30.565.10:FF:000006">
    <property type="entry name" value="Sensor histidine kinase WalK"/>
    <property type="match status" value="1"/>
</dbReference>
<dbReference type="SUPFAM" id="SSF47384">
    <property type="entry name" value="Homodimeric domain of signal transducing histidine kinase"/>
    <property type="match status" value="1"/>
</dbReference>
<dbReference type="SUPFAM" id="SSF55781">
    <property type="entry name" value="GAF domain-like"/>
    <property type="match status" value="1"/>
</dbReference>
<evidence type="ECO:0000313" key="9">
    <source>
        <dbReference type="EMBL" id="SFG02252.1"/>
    </source>
</evidence>
<dbReference type="EC" id="2.7.13.3" evidence="2"/>
<dbReference type="Pfam" id="PF08448">
    <property type="entry name" value="PAS_4"/>
    <property type="match status" value="1"/>
</dbReference>
<dbReference type="RefSeq" id="WP_092889664.1">
    <property type="nucleotide sequence ID" value="NZ_FOOQ01000001.1"/>
</dbReference>
<dbReference type="InterPro" id="IPR013656">
    <property type="entry name" value="PAS_4"/>
</dbReference>
<dbReference type="Gene3D" id="2.10.70.100">
    <property type="match status" value="1"/>
</dbReference>
<dbReference type="PANTHER" id="PTHR43304:SF1">
    <property type="entry name" value="PAC DOMAIN-CONTAINING PROTEIN"/>
    <property type="match status" value="1"/>
</dbReference>
<dbReference type="OrthoDB" id="106630at2157"/>
<dbReference type="InterPro" id="IPR029016">
    <property type="entry name" value="GAF-like_dom_sf"/>
</dbReference>
<accession>A0A1I2NET7</accession>
<dbReference type="Gene3D" id="3.30.450.40">
    <property type="match status" value="1"/>
</dbReference>
<feature type="domain" description="PAS" evidence="7">
    <location>
        <begin position="11"/>
        <end position="81"/>
    </location>
</feature>
<proteinExistence type="predicted"/>
<keyword evidence="10" id="KW-1185">Reference proteome</keyword>
<comment type="catalytic activity">
    <reaction evidence="1">
        <text>ATP + protein L-histidine = ADP + protein N-phospho-L-histidine.</text>
        <dbReference type="EC" id="2.7.13.3"/>
    </reaction>
</comment>
<dbReference type="SMART" id="SM00086">
    <property type="entry name" value="PAC"/>
    <property type="match status" value="1"/>
</dbReference>
<dbReference type="NCBIfam" id="TIGR00229">
    <property type="entry name" value="sensory_box"/>
    <property type="match status" value="1"/>
</dbReference>
<feature type="domain" description="Histidine kinase" evidence="6">
    <location>
        <begin position="436"/>
        <end position="649"/>
    </location>
</feature>
<gene>
    <name evidence="9" type="ORF">SAMN04488063_1159</name>
</gene>
<dbReference type="SMART" id="SM00387">
    <property type="entry name" value="HATPase_c"/>
    <property type="match status" value="1"/>
</dbReference>
<dbReference type="InterPro" id="IPR005467">
    <property type="entry name" value="His_kinase_dom"/>
</dbReference>
<dbReference type="Proteomes" id="UP000198876">
    <property type="component" value="Unassembled WGS sequence"/>
</dbReference>
<dbReference type="SMART" id="SM00065">
    <property type="entry name" value="GAF"/>
    <property type="match status" value="1"/>
</dbReference>
<dbReference type="Pfam" id="PF02518">
    <property type="entry name" value="HATPase_c"/>
    <property type="match status" value="1"/>
</dbReference>
<evidence type="ECO:0000256" key="4">
    <source>
        <dbReference type="ARBA" id="ARBA00022679"/>
    </source>
</evidence>
<dbReference type="Gene3D" id="3.30.565.10">
    <property type="entry name" value="Histidine kinase-like ATPase, C-terminal domain"/>
    <property type="match status" value="1"/>
</dbReference>
<evidence type="ECO:0000313" key="10">
    <source>
        <dbReference type="Proteomes" id="UP000198876"/>
    </source>
</evidence>
<dbReference type="InterPro" id="IPR052162">
    <property type="entry name" value="Sensor_kinase/Photoreceptor"/>
</dbReference>
<name>A0A1I2NET7_9EURY</name>
<dbReference type="InterPro" id="IPR000014">
    <property type="entry name" value="PAS"/>
</dbReference>
<dbReference type="Gene3D" id="1.10.287.130">
    <property type="match status" value="1"/>
</dbReference>
<dbReference type="SUPFAM" id="SSF55874">
    <property type="entry name" value="ATPase domain of HSP90 chaperone/DNA topoisomerase II/histidine kinase"/>
    <property type="match status" value="1"/>
</dbReference>
<dbReference type="PRINTS" id="PR00344">
    <property type="entry name" value="BCTRLSENSOR"/>
</dbReference>
<dbReference type="CDD" id="cd00082">
    <property type="entry name" value="HisKA"/>
    <property type="match status" value="1"/>
</dbReference>
<evidence type="ECO:0000256" key="5">
    <source>
        <dbReference type="ARBA" id="ARBA00022777"/>
    </source>
</evidence>
<evidence type="ECO:0000256" key="1">
    <source>
        <dbReference type="ARBA" id="ARBA00000085"/>
    </source>
</evidence>
<dbReference type="GO" id="GO:0000155">
    <property type="term" value="F:phosphorelay sensor kinase activity"/>
    <property type="evidence" value="ECO:0007669"/>
    <property type="project" value="InterPro"/>
</dbReference>
<dbReference type="Pfam" id="PF08447">
    <property type="entry name" value="PAS_3"/>
    <property type="match status" value="1"/>
</dbReference>
<sequence>MGEGKTSDVSEETTPATVLGRFAEPVFALDEEWRFTYLNEPAEDALGRNGDDLLGTAIWDLLPDQMVPTIRERFELAADTGEAVTAEEYYPPSDVWFEMQIFPAESGFSVLLSDVTEEVDRRTTLESRERALKDAYEIIADPDRPFEEQIADLLEVVRETVGTDYATLSRIEGGEYVFEAVAAPVDADVTKGDSIPLSATNCERVVETERTLVLEDIESDAPELAGRAGNVDLGISCYLGAPVFVGDDVYGTFCFYGTESRAEEFTDWQTAFVELLSGWVSSALDRRTHERELRDANSQLEAATEAGAVGTWEWDVSTDEIVANPSFAEQFGIDPDVARDGAALEAFVSAIHENDRERVEAKIQAAVESCGEYEAEYRVRNSDGEFRWVVARGHVDCDDDGTPRTFPGALTDVTERKRTEKELQASNERLEQFAYAASHDLQEPLRMVSSYLRLVERRYADALDEEGEEFIDFAVDGAERMREMIESLLAYSRVETRGNPLEPVDVGEVLADVRVDLQFRIEETDADITTGDLPRVVGDPDQLRQLFQNLLDNAMEYRSGEAPQVTVSADRSGGEWVISVSDEGIGIDPEDQRRIFEVFQRLHTQNEHAGTGIGLALCERIVERHGGDIWVDSEPGEGATLSFTLPAANDSET</sequence>
<dbReference type="InterPro" id="IPR003661">
    <property type="entry name" value="HisK_dim/P_dom"/>
</dbReference>
<dbReference type="InterPro" id="IPR013655">
    <property type="entry name" value="PAS_fold_3"/>
</dbReference>
<dbReference type="PANTHER" id="PTHR43304">
    <property type="entry name" value="PHYTOCHROME-LIKE PROTEIN CPH1"/>
    <property type="match status" value="1"/>
</dbReference>
<protein>
    <recommendedName>
        <fullName evidence="2">histidine kinase</fullName>
        <ecNumber evidence="2">2.7.13.3</ecNumber>
    </recommendedName>
</protein>
<dbReference type="SMART" id="SM00388">
    <property type="entry name" value="HisKA"/>
    <property type="match status" value="1"/>
</dbReference>
<evidence type="ECO:0000256" key="3">
    <source>
        <dbReference type="ARBA" id="ARBA00022553"/>
    </source>
</evidence>
<evidence type="ECO:0000256" key="2">
    <source>
        <dbReference type="ARBA" id="ARBA00012438"/>
    </source>
</evidence>
<dbReference type="InterPro" id="IPR004358">
    <property type="entry name" value="Sig_transdc_His_kin-like_C"/>
</dbReference>
<dbReference type="SUPFAM" id="SSF55785">
    <property type="entry name" value="PYP-like sensor domain (PAS domain)"/>
    <property type="match status" value="2"/>
</dbReference>
<dbReference type="STRING" id="553467.SAMN04488063_1159"/>
<dbReference type="PROSITE" id="PS50112">
    <property type="entry name" value="PAS"/>
    <property type="match status" value="1"/>
</dbReference>
<dbReference type="InterPro" id="IPR003594">
    <property type="entry name" value="HATPase_dom"/>
</dbReference>
<dbReference type="PROSITE" id="PS50109">
    <property type="entry name" value="HIS_KIN"/>
    <property type="match status" value="1"/>
</dbReference>
<organism evidence="9 10">
    <name type="scientific">Halopelagius inordinatus</name>
    <dbReference type="NCBI Taxonomy" id="553467"/>
    <lineage>
        <taxon>Archaea</taxon>
        <taxon>Methanobacteriati</taxon>
        <taxon>Methanobacteriota</taxon>
        <taxon>Stenosarchaea group</taxon>
        <taxon>Halobacteria</taxon>
        <taxon>Halobacteriales</taxon>
        <taxon>Haloferacaceae</taxon>
    </lineage>
</organism>
<dbReference type="InterPro" id="IPR035965">
    <property type="entry name" value="PAS-like_dom_sf"/>
</dbReference>
<dbReference type="InterPro" id="IPR001610">
    <property type="entry name" value="PAC"/>
</dbReference>
<dbReference type="Pfam" id="PF01590">
    <property type="entry name" value="GAF"/>
    <property type="match status" value="1"/>
</dbReference>
<dbReference type="SMART" id="SM00091">
    <property type="entry name" value="PAS"/>
    <property type="match status" value="2"/>
</dbReference>
<dbReference type="AlphaFoldDB" id="A0A1I2NET7"/>
<dbReference type="EMBL" id="FOOQ01000001">
    <property type="protein sequence ID" value="SFG02252.1"/>
    <property type="molecule type" value="Genomic_DNA"/>
</dbReference>
<feature type="domain" description="PAC" evidence="8">
    <location>
        <begin position="373"/>
        <end position="425"/>
    </location>
</feature>
<dbReference type="Gene3D" id="3.30.450.20">
    <property type="entry name" value="PAS domain"/>
    <property type="match status" value="2"/>
</dbReference>
<dbReference type="InterPro" id="IPR036890">
    <property type="entry name" value="HATPase_C_sf"/>
</dbReference>
<dbReference type="Pfam" id="PF00512">
    <property type="entry name" value="HisKA"/>
    <property type="match status" value="1"/>
</dbReference>
<keyword evidence="4" id="KW-0808">Transferase</keyword>
<evidence type="ECO:0000259" key="7">
    <source>
        <dbReference type="PROSITE" id="PS50112"/>
    </source>
</evidence>
<dbReference type="PROSITE" id="PS50113">
    <property type="entry name" value="PAC"/>
    <property type="match status" value="1"/>
</dbReference>
<dbReference type="InterPro" id="IPR003018">
    <property type="entry name" value="GAF"/>
</dbReference>
<dbReference type="InterPro" id="IPR036097">
    <property type="entry name" value="HisK_dim/P_sf"/>
</dbReference>
<reference evidence="10" key="1">
    <citation type="submission" date="2016-10" db="EMBL/GenBank/DDBJ databases">
        <authorList>
            <person name="Varghese N."/>
            <person name="Submissions S."/>
        </authorList>
    </citation>
    <scope>NUCLEOTIDE SEQUENCE [LARGE SCALE GENOMIC DNA]</scope>
    <source>
        <strain evidence="10">CGMCC 1.7739</strain>
    </source>
</reference>
<keyword evidence="5" id="KW-0418">Kinase</keyword>
<keyword evidence="3" id="KW-0597">Phosphoprotein</keyword>
<dbReference type="CDD" id="cd00130">
    <property type="entry name" value="PAS"/>
    <property type="match status" value="2"/>
</dbReference>
<dbReference type="InterPro" id="IPR000700">
    <property type="entry name" value="PAS-assoc_C"/>
</dbReference>
<evidence type="ECO:0000259" key="6">
    <source>
        <dbReference type="PROSITE" id="PS50109"/>
    </source>
</evidence>
<evidence type="ECO:0000259" key="8">
    <source>
        <dbReference type="PROSITE" id="PS50113"/>
    </source>
</evidence>